<evidence type="ECO:0000313" key="7">
    <source>
        <dbReference type="EMBL" id="KAJ3656780.1"/>
    </source>
</evidence>
<evidence type="ECO:0000256" key="5">
    <source>
        <dbReference type="PROSITE-ProRule" id="PRU00042"/>
    </source>
</evidence>
<dbReference type="InterPro" id="IPR013087">
    <property type="entry name" value="Znf_C2H2_type"/>
</dbReference>
<evidence type="ECO:0000313" key="8">
    <source>
        <dbReference type="Proteomes" id="UP001168821"/>
    </source>
</evidence>
<dbReference type="AlphaFoldDB" id="A0AA38MGY3"/>
<evidence type="ECO:0000256" key="4">
    <source>
        <dbReference type="ARBA" id="ARBA00022833"/>
    </source>
</evidence>
<dbReference type="SMART" id="SM00355">
    <property type="entry name" value="ZnF_C2H2"/>
    <property type="match status" value="7"/>
</dbReference>
<keyword evidence="2" id="KW-0677">Repeat</keyword>
<protein>
    <recommendedName>
        <fullName evidence="6">C2H2-type domain-containing protein</fullName>
    </recommendedName>
</protein>
<dbReference type="InterPro" id="IPR050688">
    <property type="entry name" value="Zinc_finger/UBP_domain"/>
</dbReference>
<dbReference type="PANTHER" id="PTHR24403:SF67">
    <property type="entry name" value="FI01116P-RELATED"/>
    <property type="match status" value="1"/>
</dbReference>
<dbReference type="PROSITE" id="PS50157">
    <property type="entry name" value="ZINC_FINGER_C2H2_2"/>
    <property type="match status" value="2"/>
</dbReference>
<dbReference type="GO" id="GO:0005634">
    <property type="term" value="C:nucleus"/>
    <property type="evidence" value="ECO:0007669"/>
    <property type="project" value="TreeGrafter"/>
</dbReference>
<dbReference type="EMBL" id="JALNTZ010000004">
    <property type="protein sequence ID" value="KAJ3656780.1"/>
    <property type="molecule type" value="Genomic_DNA"/>
</dbReference>
<feature type="domain" description="C2H2-type" evidence="6">
    <location>
        <begin position="141"/>
        <end position="169"/>
    </location>
</feature>
<keyword evidence="1" id="KW-0479">Metal-binding</keyword>
<dbReference type="PROSITE" id="PS00028">
    <property type="entry name" value="ZINC_FINGER_C2H2_1"/>
    <property type="match status" value="1"/>
</dbReference>
<gene>
    <name evidence="7" type="ORF">Zmor_015828</name>
</gene>
<dbReference type="InterPro" id="IPR036236">
    <property type="entry name" value="Znf_C2H2_sf"/>
</dbReference>
<comment type="caution">
    <text evidence="7">The sequence shown here is derived from an EMBL/GenBank/DDBJ whole genome shotgun (WGS) entry which is preliminary data.</text>
</comment>
<proteinExistence type="predicted"/>
<dbReference type="PANTHER" id="PTHR24403">
    <property type="entry name" value="ZINC FINGER PROTEIN"/>
    <property type="match status" value="1"/>
</dbReference>
<dbReference type="GO" id="GO:0045944">
    <property type="term" value="P:positive regulation of transcription by RNA polymerase II"/>
    <property type="evidence" value="ECO:0007669"/>
    <property type="project" value="TreeGrafter"/>
</dbReference>
<organism evidence="7 8">
    <name type="scientific">Zophobas morio</name>
    <dbReference type="NCBI Taxonomy" id="2755281"/>
    <lineage>
        <taxon>Eukaryota</taxon>
        <taxon>Metazoa</taxon>
        <taxon>Ecdysozoa</taxon>
        <taxon>Arthropoda</taxon>
        <taxon>Hexapoda</taxon>
        <taxon>Insecta</taxon>
        <taxon>Pterygota</taxon>
        <taxon>Neoptera</taxon>
        <taxon>Endopterygota</taxon>
        <taxon>Coleoptera</taxon>
        <taxon>Polyphaga</taxon>
        <taxon>Cucujiformia</taxon>
        <taxon>Tenebrionidae</taxon>
        <taxon>Zophobas</taxon>
    </lineage>
</organism>
<evidence type="ECO:0000259" key="6">
    <source>
        <dbReference type="PROSITE" id="PS50157"/>
    </source>
</evidence>
<accession>A0AA38MGY3</accession>
<feature type="domain" description="C2H2-type" evidence="6">
    <location>
        <begin position="318"/>
        <end position="346"/>
    </location>
</feature>
<sequence length="462" mass="55612">MSLLKYSKKLVQMKPSLNNVHHCKVCPYFTTSLLLMVNHVKRHQAPPQYFNCENIDIETYHCEDCNFQTELTLLFKQHAQLCYRKSEENLPEQVYSSQSFICKKCSFETHFKLKWLQHSTQCLGSNNFQIVTPNGKITIWYYCNQCEGRFTRKQNLKAHKILKHLSDDQRRWYYCGHCSYKSILKSRLKVHVMRHMNKPKSRISLKTPGVMEYVDEQGIKWYKCEKYPHKTKIKGNLIKHINYLRFDEKDITWHKCQTCSYKDKNLLALKRHIMVHHLKNKDVTWHKCQSCQYMTKYHRVLKEHINGHHLDEQDIKWHECEECSYKTKYKSNLSSHKLVSHPSEDWSQYTPRMVKKLPSKPLHVSKKGKIRVGANLTNYKWCQLADEKRNNSVFKKKLLEEDHKQKQEIHAIMKNHLQEEHEQKLRHREEEHYVKLKLMQEEHALRMTLLKQQITFSDVDNN</sequence>
<keyword evidence="8" id="KW-1185">Reference proteome</keyword>
<dbReference type="SUPFAM" id="SSF57667">
    <property type="entry name" value="beta-beta-alpha zinc fingers"/>
    <property type="match status" value="1"/>
</dbReference>
<name>A0AA38MGY3_9CUCU</name>
<evidence type="ECO:0000256" key="2">
    <source>
        <dbReference type="ARBA" id="ARBA00022737"/>
    </source>
</evidence>
<dbReference type="GO" id="GO:0008270">
    <property type="term" value="F:zinc ion binding"/>
    <property type="evidence" value="ECO:0007669"/>
    <property type="project" value="UniProtKB-KW"/>
</dbReference>
<dbReference type="FunFam" id="3.30.160.60:FF:002203">
    <property type="entry name" value="Zinc finger protein 142-like Protein"/>
    <property type="match status" value="1"/>
</dbReference>
<evidence type="ECO:0000256" key="3">
    <source>
        <dbReference type="ARBA" id="ARBA00022771"/>
    </source>
</evidence>
<dbReference type="Gene3D" id="3.30.160.60">
    <property type="entry name" value="Classic Zinc Finger"/>
    <property type="match status" value="3"/>
</dbReference>
<dbReference type="Proteomes" id="UP001168821">
    <property type="component" value="Unassembled WGS sequence"/>
</dbReference>
<reference evidence="7" key="1">
    <citation type="journal article" date="2023" name="G3 (Bethesda)">
        <title>Whole genome assemblies of Zophobas morio and Tenebrio molitor.</title>
        <authorList>
            <person name="Kaur S."/>
            <person name="Stinson S.A."/>
            <person name="diCenzo G.C."/>
        </authorList>
    </citation>
    <scope>NUCLEOTIDE SEQUENCE</scope>
    <source>
        <strain evidence="7">QUZm001</strain>
    </source>
</reference>
<keyword evidence="4" id="KW-0862">Zinc</keyword>
<keyword evidence="3 5" id="KW-0863">Zinc-finger</keyword>
<evidence type="ECO:0000256" key="1">
    <source>
        <dbReference type="ARBA" id="ARBA00022723"/>
    </source>
</evidence>